<keyword evidence="4" id="KW-1185">Reference proteome</keyword>
<keyword evidence="1" id="KW-1133">Transmembrane helix</keyword>
<dbReference type="SUPFAM" id="SSF53300">
    <property type="entry name" value="vWA-like"/>
    <property type="match status" value="1"/>
</dbReference>
<sequence length="493" mass="52711">MLTITRTIRRIVRLARPAARSEEGAVAPLMGLMLLMLIGCTGIAIDTGRSMVVKARLVSALDAAGLAVGARTTTVDYTADARKFVDANFKANYAAATVNTVTATLSADKSTITLAASATMPTIFMKLFGSNEVTVKASTEITRASTGLELVLVLDNTGSMGQSGSMPSLKSGASSLVEGLFTNSPTDVFIGLVPFSQAVSIGPSLTTGAALSLPATYVQATSLVKTGYTTYYTGCLEERTGGLDVTDDPPVLLNANSLFKAYYSPDTATKKEVKAKDSEAQVNDWITPTWLGNNYNVFYTGYGVDEQQGPAAYCPQAMTPMTNNKTKLLTAINAMTAQGSTFINIGAVWGWRMLSPNWRGFWGGDMLANKQPLAYGTKNMSKVAVIMTDGENSFTPKYYSAYGYLSEGRLGETKRSLAESELDDRLKKVCNSMKANDITVMTIAYDNPDASTKSMLQACATNTSYYFDAGSSSELIKSFDLIRGALSKLRVSK</sequence>
<feature type="transmembrane region" description="Helical" evidence="1">
    <location>
        <begin position="25"/>
        <end position="45"/>
    </location>
</feature>
<dbReference type="InterPro" id="IPR028087">
    <property type="entry name" value="Tad_N"/>
</dbReference>
<dbReference type="Proteomes" id="UP000825701">
    <property type="component" value="Chromosome"/>
</dbReference>
<feature type="domain" description="Putative Flp pilus-assembly TadG-like N-terminal" evidence="2">
    <location>
        <begin position="24"/>
        <end position="70"/>
    </location>
</feature>
<organism evidence="3 4">
    <name type="scientific">Chenggangzhangella methanolivorans</name>
    <dbReference type="NCBI Taxonomy" id="1437009"/>
    <lineage>
        <taxon>Bacteria</taxon>
        <taxon>Pseudomonadati</taxon>
        <taxon>Pseudomonadota</taxon>
        <taxon>Alphaproteobacteria</taxon>
        <taxon>Hyphomicrobiales</taxon>
        <taxon>Methylopilaceae</taxon>
        <taxon>Chenggangzhangella</taxon>
    </lineage>
</organism>
<evidence type="ECO:0000259" key="2">
    <source>
        <dbReference type="Pfam" id="PF13400"/>
    </source>
</evidence>
<dbReference type="EMBL" id="CP081869">
    <property type="protein sequence ID" value="QZN99869.1"/>
    <property type="molecule type" value="Genomic_DNA"/>
</dbReference>
<evidence type="ECO:0000313" key="3">
    <source>
        <dbReference type="EMBL" id="QZN99869.1"/>
    </source>
</evidence>
<dbReference type="Gene3D" id="3.40.50.410">
    <property type="entry name" value="von Willebrand factor, type A domain"/>
    <property type="match status" value="2"/>
</dbReference>
<dbReference type="InterPro" id="IPR036465">
    <property type="entry name" value="vWFA_dom_sf"/>
</dbReference>
<dbReference type="Pfam" id="PF13400">
    <property type="entry name" value="Tad"/>
    <property type="match status" value="1"/>
</dbReference>
<gene>
    <name evidence="3" type="ORF">K6K41_25035</name>
</gene>
<name>A0A9E6UPK9_9HYPH</name>
<dbReference type="KEGG" id="cmet:K6K41_25035"/>
<protein>
    <submittedName>
        <fullName evidence="3">Pilus assembly protein</fullName>
    </submittedName>
</protein>
<keyword evidence="1" id="KW-0472">Membrane</keyword>
<dbReference type="RefSeq" id="WP_261402991.1">
    <property type="nucleotide sequence ID" value="NZ_CP081869.1"/>
</dbReference>
<accession>A0A9E6UPK9</accession>
<proteinExistence type="predicted"/>
<keyword evidence="1" id="KW-0812">Transmembrane</keyword>
<evidence type="ECO:0000256" key="1">
    <source>
        <dbReference type="SAM" id="Phobius"/>
    </source>
</evidence>
<dbReference type="AlphaFoldDB" id="A0A9E6UPK9"/>
<evidence type="ECO:0000313" key="4">
    <source>
        <dbReference type="Proteomes" id="UP000825701"/>
    </source>
</evidence>
<reference evidence="3" key="1">
    <citation type="submission" date="2021-08" db="EMBL/GenBank/DDBJ databases">
        <authorList>
            <person name="Zhang H."/>
            <person name="Xu M."/>
            <person name="Yu Z."/>
            <person name="Yang L."/>
            <person name="Cai Y."/>
        </authorList>
    </citation>
    <scope>NUCLEOTIDE SEQUENCE</scope>
    <source>
        <strain evidence="3">CHL1</strain>
    </source>
</reference>